<accession>A0A5B7ENG1</accession>
<evidence type="ECO:0000313" key="2">
    <source>
        <dbReference type="EMBL" id="MPC36180.1"/>
    </source>
</evidence>
<dbReference type="AlphaFoldDB" id="A0A5B7ENG1"/>
<dbReference type="EMBL" id="VSRR010003444">
    <property type="protein sequence ID" value="MPC36180.1"/>
    <property type="molecule type" value="Genomic_DNA"/>
</dbReference>
<sequence length="190" mass="20261">MTYQPGVYHQLTSISREALREKGVLVTLVKLKHKNHSFTPVASVGQSGLTLVPSQGPLAPVLNGNIHTTQPPQPSPSLPHTPTRALHSSAPTVPCPPGYMHLKIRPNSSACTLPAGVSSPPHLRISTSEGSRDPILNYASLHYIMTGLTIRCVVVLVLVSPHSASLTFLTAGASLPPPWLILELHFSVDS</sequence>
<proteinExistence type="predicted"/>
<evidence type="ECO:0000313" key="3">
    <source>
        <dbReference type="Proteomes" id="UP000324222"/>
    </source>
</evidence>
<reference evidence="2 3" key="1">
    <citation type="submission" date="2019-05" db="EMBL/GenBank/DDBJ databases">
        <title>Another draft genome of Portunus trituberculatus and its Hox gene families provides insights of decapod evolution.</title>
        <authorList>
            <person name="Jeong J.-H."/>
            <person name="Song I."/>
            <person name="Kim S."/>
            <person name="Choi T."/>
            <person name="Kim D."/>
            <person name="Ryu S."/>
            <person name="Kim W."/>
        </authorList>
    </citation>
    <scope>NUCLEOTIDE SEQUENCE [LARGE SCALE GENOMIC DNA]</scope>
    <source>
        <tissue evidence="2">Muscle</tissue>
    </source>
</reference>
<comment type="caution">
    <text evidence="2">The sequence shown here is derived from an EMBL/GenBank/DDBJ whole genome shotgun (WGS) entry which is preliminary data.</text>
</comment>
<gene>
    <name evidence="2" type="ORF">E2C01_029628</name>
</gene>
<protein>
    <submittedName>
        <fullName evidence="2">Uncharacterized protein</fullName>
    </submittedName>
</protein>
<dbReference type="Proteomes" id="UP000324222">
    <property type="component" value="Unassembled WGS sequence"/>
</dbReference>
<name>A0A5B7ENG1_PORTR</name>
<keyword evidence="3" id="KW-1185">Reference proteome</keyword>
<organism evidence="2 3">
    <name type="scientific">Portunus trituberculatus</name>
    <name type="common">Swimming crab</name>
    <name type="synonym">Neptunus trituberculatus</name>
    <dbReference type="NCBI Taxonomy" id="210409"/>
    <lineage>
        <taxon>Eukaryota</taxon>
        <taxon>Metazoa</taxon>
        <taxon>Ecdysozoa</taxon>
        <taxon>Arthropoda</taxon>
        <taxon>Crustacea</taxon>
        <taxon>Multicrustacea</taxon>
        <taxon>Malacostraca</taxon>
        <taxon>Eumalacostraca</taxon>
        <taxon>Eucarida</taxon>
        <taxon>Decapoda</taxon>
        <taxon>Pleocyemata</taxon>
        <taxon>Brachyura</taxon>
        <taxon>Eubrachyura</taxon>
        <taxon>Portunoidea</taxon>
        <taxon>Portunidae</taxon>
        <taxon>Portuninae</taxon>
        <taxon>Portunus</taxon>
    </lineage>
</organism>
<feature type="region of interest" description="Disordered" evidence="1">
    <location>
        <begin position="62"/>
        <end position="89"/>
    </location>
</feature>
<evidence type="ECO:0000256" key="1">
    <source>
        <dbReference type="SAM" id="MobiDB-lite"/>
    </source>
</evidence>